<dbReference type="InterPro" id="IPR008963">
    <property type="entry name" value="Purple_acid_Pase-like_N"/>
</dbReference>
<dbReference type="Proteomes" id="UP001140206">
    <property type="component" value="Chromosome 3"/>
</dbReference>
<dbReference type="EMBL" id="JAMFTS010000003">
    <property type="protein sequence ID" value="KAJ4778499.1"/>
    <property type="molecule type" value="Genomic_DNA"/>
</dbReference>
<feature type="domain" description="Purple acid phosphatase C-terminal" evidence="8">
    <location>
        <begin position="429"/>
        <end position="487"/>
    </location>
</feature>
<keyword evidence="4" id="KW-0325">Glycoprotein</keyword>
<keyword evidence="5" id="KW-0378">Hydrolase</keyword>
<dbReference type="Gene3D" id="3.60.21.10">
    <property type="match status" value="1"/>
</dbReference>
<dbReference type="PANTHER" id="PTHR45778:SF3">
    <property type="entry name" value="PURPLE ACID PHOSPHATASE"/>
    <property type="match status" value="1"/>
</dbReference>
<protein>
    <recommendedName>
        <fullName evidence="5">Purple acid phosphatase</fullName>
        <ecNumber evidence="5">3.1.3.2</ecNumber>
    </recommendedName>
</protein>
<evidence type="ECO:0000259" key="8">
    <source>
        <dbReference type="Pfam" id="PF14008"/>
    </source>
</evidence>
<evidence type="ECO:0000256" key="3">
    <source>
        <dbReference type="ARBA" id="ARBA00022729"/>
    </source>
</evidence>
<comment type="catalytic activity">
    <reaction evidence="5">
        <text>a phosphate monoester + H2O = an alcohol + phosphate</text>
        <dbReference type="Rhea" id="RHEA:15017"/>
        <dbReference type="ChEBI" id="CHEBI:15377"/>
        <dbReference type="ChEBI" id="CHEBI:30879"/>
        <dbReference type="ChEBI" id="CHEBI:43474"/>
        <dbReference type="ChEBI" id="CHEBI:67140"/>
        <dbReference type="EC" id="3.1.3.2"/>
    </reaction>
</comment>
<dbReference type="GO" id="GO:0003993">
    <property type="term" value="F:acid phosphatase activity"/>
    <property type="evidence" value="ECO:0007669"/>
    <property type="project" value="UniProtKB-EC"/>
</dbReference>
<accession>A0AAV8ECV2</accession>
<evidence type="ECO:0000256" key="4">
    <source>
        <dbReference type="ARBA" id="ARBA00023180"/>
    </source>
</evidence>
<dbReference type="PANTHER" id="PTHR45778">
    <property type="entry name" value="PURPLE ACID PHOSPHATASE-RELATED"/>
    <property type="match status" value="1"/>
</dbReference>
<dbReference type="SUPFAM" id="SSF56300">
    <property type="entry name" value="Metallo-dependent phosphatases"/>
    <property type="match status" value="1"/>
</dbReference>
<dbReference type="AlphaFoldDB" id="A0AAV8ECV2"/>
<dbReference type="SUPFAM" id="SSF49363">
    <property type="entry name" value="Purple acid phosphatase, N-terminal domain"/>
    <property type="match status" value="1"/>
</dbReference>
<proteinExistence type="inferred from homology"/>
<evidence type="ECO:0000313" key="10">
    <source>
        <dbReference type="Proteomes" id="UP001140206"/>
    </source>
</evidence>
<gene>
    <name evidence="9" type="ORF">LUZ62_062756</name>
</gene>
<dbReference type="Pfam" id="PF00149">
    <property type="entry name" value="Metallophos"/>
    <property type="match status" value="1"/>
</dbReference>
<evidence type="ECO:0000256" key="1">
    <source>
        <dbReference type="ARBA" id="ARBA00008723"/>
    </source>
</evidence>
<feature type="region of interest" description="Disordered" evidence="6">
    <location>
        <begin position="1"/>
        <end position="20"/>
    </location>
</feature>
<dbReference type="InterPro" id="IPR004843">
    <property type="entry name" value="Calcineurin-like_PHP"/>
</dbReference>
<organism evidence="9 10">
    <name type="scientific">Rhynchospora pubera</name>
    <dbReference type="NCBI Taxonomy" id="906938"/>
    <lineage>
        <taxon>Eukaryota</taxon>
        <taxon>Viridiplantae</taxon>
        <taxon>Streptophyta</taxon>
        <taxon>Embryophyta</taxon>
        <taxon>Tracheophyta</taxon>
        <taxon>Spermatophyta</taxon>
        <taxon>Magnoliopsida</taxon>
        <taxon>Liliopsida</taxon>
        <taxon>Poales</taxon>
        <taxon>Cyperaceae</taxon>
        <taxon>Cyperoideae</taxon>
        <taxon>Rhynchosporeae</taxon>
        <taxon>Rhynchospora</taxon>
    </lineage>
</organism>
<comment type="similarity">
    <text evidence="1 5">Belongs to the metallophosphoesterase superfamily. Purple acid phosphatase family.</text>
</comment>
<dbReference type="InterPro" id="IPR041792">
    <property type="entry name" value="MPP_PAP"/>
</dbReference>
<dbReference type="GO" id="GO:0046872">
    <property type="term" value="F:metal ion binding"/>
    <property type="evidence" value="ECO:0007669"/>
    <property type="project" value="InterPro"/>
</dbReference>
<evidence type="ECO:0000256" key="5">
    <source>
        <dbReference type="RuleBase" id="RU361203"/>
    </source>
</evidence>
<dbReference type="InterPro" id="IPR029052">
    <property type="entry name" value="Metallo-depent_PP-like"/>
</dbReference>
<evidence type="ECO:0000313" key="9">
    <source>
        <dbReference type="EMBL" id="KAJ4778499.1"/>
    </source>
</evidence>
<comment type="caution">
    <text evidence="9">The sequence shown here is derived from an EMBL/GenBank/DDBJ whole genome shotgun (WGS) entry which is preliminary data.</text>
</comment>
<dbReference type="CDD" id="cd00839">
    <property type="entry name" value="MPP_PAPs"/>
    <property type="match status" value="1"/>
</dbReference>
<dbReference type="EC" id="3.1.3.2" evidence="5"/>
<dbReference type="InterPro" id="IPR025733">
    <property type="entry name" value="PAPs_C"/>
</dbReference>
<keyword evidence="3" id="KW-0732">Signal</keyword>
<keyword evidence="10" id="KW-1185">Reference proteome</keyword>
<name>A0AAV8ECV2_9POAL</name>
<feature type="domain" description="Calcineurin-like phosphoesterase" evidence="7">
    <location>
        <begin position="189"/>
        <end position="397"/>
    </location>
</feature>
<evidence type="ECO:0000256" key="6">
    <source>
        <dbReference type="SAM" id="MobiDB-lite"/>
    </source>
</evidence>
<sequence length="494" mass="54051">MKGQEGKALKVRSSHAPQSPCPASILNFAIRQTNSQIEGEEDCRDQYQRGKREMRKVFYSVDACPDSAANYLQTGDTASLPLLYIEFVFFTGDFSLPCVLARTNPIKFANPSAPLYGHVSSIDSTGTSMRLTWVSGDQTPQQVQYASGKSATSTVKTFTVADMCSNSSVGWSNTLSLKTPPASGAANLTFIVYGDMGKAPLDQSVEHYIQPGSTSVASAIATDIDAHHIDSIFHIGDISYATGFLAEWEFFLKQIEPYASRVPYMAAIGNHERDYPGSGSFYSLTDSGGECGVPYGTYFQMPVSATDKPWYSIEQGPVHFTVISTEHDFTSGSEQYTWINADLASVNRKTTPWVVFTGHREMYSSSSDPDSSFAASIEPLLLKYKVDLALYGHVHNYETTCAVYQSQCLAMPTKDASGTDTYNNNNYAAPVQVVVGMAGFSLDTFPSTAPSWSLVRLSEFGFARVTASRSDLLFEFVNSGTSAVHDRFHIIKTY</sequence>
<comment type="subunit">
    <text evidence="2">Homodimer.</text>
</comment>
<reference evidence="9" key="1">
    <citation type="submission" date="2022-08" db="EMBL/GenBank/DDBJ databases">
        <authorList>
            <person name="Marques A."/>
        </authorList>
    </citation>
    <scope>NUCLEOTIDE SEQUENCE</scope>
    <source>
        <strain evidence="9">RhyPub2mFocal</strain>
        <tissue evidence="9">Leaves</tissue>
    </source>
</reference>
<evidence type="ECO:0000256" key="2">
    <source>
        <dbReference type="ARBA" id="ARBA00011738"/>
    </source>
</evidence>
<dbReference type="Pfam" id="PF14008">
    <property type="entry name" value="Metallophos_C"/>
    <property type="match status" value="1"/>
</dbReference>
<evidence type="ECO:0000259" key="7">
    <source>
        <dbReference type="Pfam" id="PF00149"/>
    </source>
</evidence>